<feature type="transmembrane region" description="Helical" evidence="1">
    <location>
        <begin position="9"/>
        <end position="30"/>
    </location>
</feature>
<reference evidence="2" key="1">
    <citation type="submission" date="2021-01" db="EMBL/GenBank/DDBJ databases">
        <title>Whole genome shotgun sequence of Rhizocola hellebori NBRC 109834.</title>
        <authorList>
            <person name="Komaki H."/>
            <person name="Tamura T."/>
        </authorList>
    </citation>
    <scope>NUCLEOTIDE SEQUENCE</scope>
    <source>
        <strain evidence="2">NBRC 109834</strain>
    </source>
</reference>
<name>A0A8J3QBU0_9ACTN</name>
<comment type="caution">
    <text evidence="2">The sequence shown here is derived from an EMBL/GenBank/DDBJ whole genome shotgun (WGS) entry which is preliminary data.</text>
</comment>
<keyword evidence="1" id="KW-0812">Transmembrane</keyword>
<keyword evidence="1" id="KW-0472">Membrane</keyword>
<evidence type="ECO:0000256" key="1">
    <source>
        <dbReference type="SAM" id="Phobius"/>
    </source>
</evidence>
<dbReference type="RefSeq" id="WP_203910597.1">
    <property type="nucleotide sequence ID" value="NZ_BONY01000030.1"/>
</dbReference>
<dbReference type="AlphaFoldDB" id="A0A8J3QBU0"/>
<organism evidence="2 3">
    <name type="scientific">Rhizocola hellebori</name>
    <dbReference type="NCBI Taxonomy" id="1392758"/>
    <lineage>
        <taxon>Bacteria</taxon>
        <taxon>Bacillati</taxon>
        <taxon>Actinomycetota</taxon>
        <taxon>Actinomycetes</taxon>
        <taxon>Micromonosporales</taxon>
        <taxon>Micromonosporaceae</taxon>
        <taxon>Rhizocola</taxon>
    </lineage>
</organism>
<protein>
    <submittedName>
        <fullName evidence="2">Uncharacterized protein</fullName>
    </submittedName>
</protein>
<proteinExistence type="predicted"/>
<evidence type="ECO:0000313" key="2">
    <source>
        <dbReference type="EMBL" id="GIH06788.1"/>
    </source>
</evidence>
<keyword evidence="1" id="KW-1133">Transmembrane helix</keyword>
<dbReference type="EMBL" id="BONY01000030">
    <property type="protein sequence ID" value="GIH06788.1"/>
    <property type="molecule type" value="Genomic_DNA"/>
</dbReference>
<gene>
    <name evidence="2" type="ORF">Rhe02_48550</name>
</gene>
<evidence type="ECO:0000313" key="3">
    <source>
        <dbReference type="Proteomes" id="UP000612899"/>
    </source>
</evidence>
<sequence>MSRQNIRAAWILSAAMAGSSLGLLLIEMFVKNPGHEVRHWGLVVAFAGLSILGAGMAFRLMTKSHGGWMQGSSIAPFGGRPDYQLMGFGAATAVLGAAMHILQS</sequence>
<dbReference type="Proteomes" id="UP000612899">
    <property type="component" value="Unassembled WGS sequence"/>
</dbReference>
<feature type="transmembrane region" description="Helical" evidence="1">
    <location>
        <begin position="42"/>
        <end position="62"/>
    </location>
</feature>
<accession>A0A8J3QBU0</accession>
<keyword evidence="3" id="KW-1185">Reference proteome</keyword>